<evidence type="ECO:0000313" key="2">
    <source>
        <dbReference type="Proteomes" id="UP000070433"/>
    </source>
</evidence>
<reference evidence="1 2" key="1">
    <citation type="journal article" date="2014" name="Int. J. Syst. Evol. Microbiol.">
        <title>Ramlibacter solisilvae sp. nov., isolated from forest soil, and emended description of the genus Ramlibacter.</title>
        <authorList>
            <person name="Lee H.J."/>
            <person name="Lee S.H."/>
            <person name="Lee S.S."/>
            <person name="Lee J.S."/>
            <person name="Kim Y."/>
            <person name="Kim S.C."/>
            <person name="Jeon C.O."/>
        </authorList>
    </citation>
    <scope>NUCLEOTIDE SEQUENCE [LARGE SCALE GENOMIC DNA]</scope>
    <source>
        <strain evidence="1 2">5-10</strain>
    </source>
</reference>
<organism evidence="1 2">
    <name type="scientific">Ramlibacter tataouinensis</name>
    <dbReference type="NCBI Taxonomy" id="94132"/>
    <lineage>
        <taxon>Bacteria</taxon>
        <taxon>Pseudomonadati</taxon>
        <taxon>Pseudomonadota</taxon>
        <taxon>Betaproteobacteria</taxon>
        <taxon>Burkholderiales</taxon>
        <taxon>Comamonadaceae</taxon>
        <taxon>Ramlibacter</taxon>
    </lineage>
</organism>
<dbReference type="AlphaFoldDB" id="A0A127JRU0"/>
<protein>
    <submittedName>
        <fullName evidence="1">Uncharacterized protein</fullName>
    </submittedName>
</protein>
<sequence>MSARRRRRRKARGCTEGTSCLFDPALAFDPAALLAGADHDPARLQGLANLVRAVADGPGDACTNGPRRAHCA</sequence>
<dbReference type="EMBL" id="CP010951">
    <property type="protein sequence ID" value="AMO22625.1"/>
    <property type="molecule type" value="Genomic_DNA"/>
</dbReference>
<keyword evidence="2" id="KW-1185">Reference proteome</keyword>
<evidence type="ECO:0000313" key="1">
    <source>
        <dbReference type="EMBL" id="AMO22625.1"/>
    </source>
</evidence>
<proteinExistence type="predicted"/>
<gene>
    <name evidence="1" type="ORF">UC35_06675</name>
</gene>
<name>A0A127JRU0_9BURK</name>
<accession>A0A127JRU0</accession>
<dbReference type="Proteomes" id="UP000070433">
    <property type="component" value="Chromosome"/>
</dbReference>